<dbReference type="Gene3D" id="3.40.50.1110">
    <property type="entry name" value="SGNH hydrolase"/>
    <property type="match status" value="1"/>
</dbReference>
<dbReference type="InterPro" id="IPR036514">
    <property type="entry name" value="SGNH_hydro_sf"/>
</dbReference>
<dbReference type="EMBL" id="BSYR01000025">
    <property type="protein sequence ID" value="GMI94080.1"/>
    <property type="molecule type" value="Genomic_DNA"/>
</dbReference>
<protein>
    <submittedName>
        <fullName evidence="1">Uncharacterized protein</fullName>
    </submittedName>
</protein>
<name>A0A9W7ID05_HIBTR</name>
<comment type="caution">
    <text evidence="1">The sequence shown here is derived from an EMBL/GenBank/DDBJ whole genome shotgun (WGS) entry which is preliminary data.</text>
</comment>
<keyword evidence="2" id="KW-1185">Reference proteome</keyword>
<sequence>MQTLLPEMKAKLAGTKLAYADIYDTYIFRPIQYGIRETSVGCCGSGLLEVSILCNAVTASACGNPSEHLFWDSVQEKITLRVSY</sequence>
<accession>A0A9W7ID05</accession>
<dbReference type="InterPro" id="IPR050592">
    <property type="entry name" value="GDSL_lipolytic_enzyme"/>
</dbReference>
<proteinExistence type="predicted"/>
<dbReference type="AlphaFoldDB" id="A0A9W7ID05"/>
<dbReference type="OrthoDB" id="1080172at2759"/>
<dbReference type="PANTHER" id="PTHR45642:SF3">
    <property type="entry name" value="OS09G0540400 PROTEIN"/>
    <property type="match status" value="1"/>
</dbReference>
<gene>
    <name evidence="1" type="ORF">HRI_003077300</name>
</gene>
<evidence type="ECO:0000313" key="2">
    <source>
        <dbReference type="Proteomes" id="UP001165190"/>
    </source>
</evidence>
<evidence type="ECO:0000313" key="1">
    <source>
        <dbReference type="EMBL" id="GMI94080.1"/>
    </source>
</evidence>
<dbReference type="PANTHER" id="PTHR45642">
    <property type="entry name" value="GDSL ESTERASE/LIPASE EXL3"/>
    <property type="match status" value="1"/>
</dbReference>
<organism evidence="1 2">
    <name type="scientific">Hibiscus trionum</name>
    <name type="common">Flower of an hour</name>
    <dbReference type="NCBI Taxonomy" id="183268"/>
    <lineage>
        <taxon>Eukaryota</taxon>
        <taxon>Viridiplantae</taxon>
        <taxon>Streptophyta</taxon>
        <taxon>Embryophyta</taxon>
        <taxon>Tracheophyta</taxon>
        <taxon>Spermatophyta</taxon>
        <taxon>Magnoliopsida</taxon>
        <taxon>eudicotyledons</taxon>
        <taxon>Gunneridae</taxon>
        <taxon>Pentapetalae</taxon>
        <taxon>rosids</taxon>
        <taxon>malvids</taxon>
        <taxon>Malvales</taxon>
        <taxon>Malvaceae</taxon>
        <taxon>Malvoideae</taxon>
        <taxon>Hibiscus</taxon>
    </lineage>
</organism>
<dbReference type="Proteomes" id="UP001165190">
    <property type="component" value="Unassembled WGS sequence"/>
</dbReference>
<reference evidence="1" key="1">
    <citation type="submission" date="2023-05" db="EMBL/GenBank/DDBJ databases">
        <title>Genome and transcriptome analyses reveal genes involved in the formation of fine ridges on petal epidermal cells in Hibiscus trionum.</title>
        <authorList>
            <person name="Koshimizu S."/>
            <person name="Masuda S."/>
            <person name="Ishii T."/>
            <person name="Shirasu K."/>
            <person name="Hoshino A."/>
            <person name="Arita M."/>
        </authorList>
    </citation>
    <scope>NUCLEOTIDE SEQUENCE</scope>
    <source>
        <strain evidence="1">Hamamatsu line</strain>
    </source>
</reference>